<dbReference type="RefSeq" id="XP_033454317.1">
    <property type="nucleotide sequence ID" value="XM_033588394.1"/>
</dbReference>
<feature type="region of interest" description="Disordered" evidence="2">
    <location>
        <begin position="240"/>
        <end position="273"/>
    </location>
</feature>
<dbReference type="GO" id="GO:0051315">
    <property type="term" value="P:attachment of mitotic spindle microtubules to kinetochore"/>
    <property type="evidence" value="ECO:0007669"/>
    <property type="project" value="TreeGrafter"/>
</dbReference>
<dbReference type="InterPro" id="IPR037475">
    <property type="entry name" value="Sos7"/>
</dbReference>
<evidence type="ECO:0000313" key="5">
    <source>
        <dbReference type="Proteomes" id="UP000800082"/>
    </source>
</evidence>
<evidence type="ECO:0000313" key="4">
    <source>
        <dbReference type="EMBL" id="KAF1934069.1"/>
    </source>
</evidence>
<dbReference type="OrthoDB" id="18959at2759"/>
<dbReference type="PANTHER" id="PTHR37329">
    <property type="entry name" value="KINETOCHORE PROTEIN SOS7"/>
    <property type="match status" value="1"/>
</dbReference>
<dbReference type="GeneID" id="54346041"/>
<dbReference type="GO" id="GO:0034501">
    <property type="term" value="P:protein localization to kinetochore"/>
    <property type="evidence" value="ECO:0007669"/>
    <property type="project" value="InterPro"/>
</dbReference>
<feature type="region of interest" description="Disordered" evidence="2">
    <location>
        <begin position="40"/>
        <end position="63"/>
    </location>
</feature>
<name>A0A6A5S2U2_9PLEO</name>
<evidence type="ECO:0000259" key="3">
    <source>
        <dbReference type="Pfam" id="PF20882"/>
    </source>
</evidence>
<accession>A0A6A5S2U2</accession>
<sequence>MVATRKSVSAVPAPASALAQLEQEHELKIIAITEPLKPKDVLQSSNKRNSGASVDEDDQNFDTHPASLEADLKHYKELFSKLRFSYVEQVTKEKFLKNLTEDPPRLVEAAENIEKEKKVLALKASLKERKHEVAEILRQLEGKGKELALRYDAVQLKRQQLESLPAKIEGLEASLGQLKEDQTPTSSNPELGLPLPETLRLLNEREAELAALNAQIAQLQSSLPNRAKELEKLERELNPLETQKQGTVAAAREARRRKEEGGGIGDELEEKGRWLTASEKALREMLEVEN</sequence>
<keyword evidence="1" id="KW-0175">Coiled coil</keyword>
<dbReference type="Pfam" id="PF20882">
    <property type="entry name" value="Sos7"/>
    <property type="match status" value="1"/>
</dbReference>
<dbReference type="AlphaFoldDB" id="A0A6A5S2U2"/>
<keyword evidence="5" id="KW-1185">Reference proteome</keyword>
<feature type="coiled-coil region" evidence="1">
    <location>
        <begin position="202"/>
        <end position="236"/>
    </location>
</feature>
<dbReference type="PANTHER" id="PTHR37329:SF1">
    <property type="entry name" value="KINETOCHORE PROTEIN SOS7"/>
    <property type="match status" value="1"/>
</dbReference>
<feature type="compositionally biased region" description="Polar residues" evidence="2">
    <location>
        <begin position="42"/>
        <end position="52"/>
    </location>
</feature>
<dbReference type="Proteomes" id="UP000800082">
    <property type="component" value="Unassembled WGS sequence"/>
</dbReference>
<feature type="compositionally biased region" description="Basic and acidic residues" evidence="2">
    <location>
        <begin position="252"/>
        <end position="261"/>
    </location>
</feature>
<reference evidence="4" key="1">
    <citation type="journal article" date="2020" name="Stud. Mycol.">
        <title>101 Dothideomycetes genomes: a test case for predicting lifestyles and emergence of pathogens.</title>
        <authorList>
            <person name="Haridas S."/>
            <person name="Albert R."/>
            <person name="Binder M."/>
            <person name="Bloem J."/>
            <person name="Labutti K."/>
            <person name="Salamov A."/>
            <person name="Andreopoulos B."/>
            <person name="Baker S."/>
            <person name="Barry K."/>
            <person name="Bills G."/>
            <person name="Bluhm B."/>
            <person name="Cannon C."/>
            <person name="Castanera R."/>
            <person name="Culley D."/>
            <person name="Daum C."/>
            <person name="Ezra D."/>
            <person name="Gonzalez J."/>
            <person name="Henrissat B."/>
            <person name="Kuo A."/>
            <person name="Liang C."/>
            <person name="Lipzen A."/>
            <person name="Lutzoni F."/>
            <person name="Magnuson J."/>
            <person name="Mondo S."/>
            <person name="Nolan M."/>
            <person name="Ohm R."/>
            <person name="Pangilinan J."/>
            <person name="Park H.-J."/>
            <person name="Ramirez L."/>
            <person name="Alfaro M."/>
            <person name="Sun H."/>
            <person name="Tritt A."/>
            <person name="Yoshinaga Y."/>
            <person name="Zwiers L.-H."/>
            <person name="Turgeon B."/>
            <person name="Goodwin S."/>
            <person name="Spatafora J."/>
            <person name="Crous P."/>
            <person name="Grigoriev I."/>
        </authorList>
    </citation>
    <scope>NUCLEOTIDE SEQUENCE</scope>
    <source>
        <strain evidence="4">CBS 183.55</strain>
    </source>
</reference>
<dbReference type="GO" id="GO:0000776">
    <property type="term" value="C:kinetochore"/>
    <property type="evidence" value="ECO:0007669"/>
    <property type="project" value="InterPro"/>
</dbReference>
<evidence type="ECO:0000256" key="1">
    <source>
        <dbReference type="SAM" id="Coils"/>
    </source>
</evidence>
<gene>
    <name evidence="4" type="ORF">M421DRAFT_230</name>
</gene>
<evidence type="ECO:0000256" key="2">
    <source>
        <dbReference type="SAM" id="MobiDB-lite"/>
    </source>
</evidence>
<protein>
    <recommendedName>
        <fullName evidence="3">Kinetochore protein Sos7 coiled-coil domain-containing protein</fullName>
    </recommendedName>
</protein>
<proteinExistence type="predicted"/>
<feature type="domain" description="Kinetochore protein Sos7 coiled-coil" evidence="3">
    <location>
        <begin position="77"/>
        <end position="151"/>
    </location>
</feature>
<dbReference type="InterPro" id="IPR048781">
    <property type="entry name" value="Sos7_CC"/>
</dbReference>
<organism evidence="4 5">
    <name type="scientific">Didymella exigua CBS 183.55</name>
    <dbReference type="NCBI Taxonomy" id="1150837"/>
    <lineage>
        <taxon>Eukaryota</taxon>
        <taxon>Fungi</taxon>
        <taxon>Dikarya</taxon>
        <taxon>Ascomycota</taxon>
        <taxon>Pezizomycotina</taxon>
        <taxon>Dothideomycetes</taxon>
        <taxon>Pleosporomycetidae</taxon>
        <taxon>Pleosporales</taxon>
        <taxon>Pleosporineae</taxon>
        <taxon>Didymellaceae</taxon>
        <taxon>Didymella</taxon>
    </lineage>
</organism>
<dbReference type="EMBL" id="ML978956">
    <property type="protein sequence ID" value="KAF1934069.1"/>
    <property type="molecule type" value="Genomic_DNA"/>
</dbReference>